<dbReference type="KEGG" id="gtt:GUITHDRAFT_107400"/>
<feature type="chain" id="PRO_5008771319" description="Prolyl 4-hydroxylase alpha subunit domain-containing protein" evidence="4">
    <location>
        <begin position="23"/>
        <end position="278"/>
    </location>
</feature>
<name>L1JE69_GUITC</name>
<dbReference type="Gene3D" id="2.60.120.620">
    <property type="entry name" value="q2cbj1_9rhob like domain"/>
    <property type="match status" value="1"/>
</dbReference>
<sequence length="278" mass="31948">MGRVSVLVCMVTVGGWMVSGEGREAKVDVTKQIKNAKLGKEEVQWQCGRGMCGRWDGMATREGIENEEMSVIKNYLKDEEARLIVSTIRKIPDNQWVQIDNKRARVFGKHNVTKRATVEMDYKMLDLQGKELVWLRQQLEPYFTDLFQGEGQKLSLFVGKYSQGSFVTSHTDGGVVTLDGNDRYDRKRAFILYLNEEWSAEDGGLFMDEEDKNHPTYSPSWNSLVTFKVPRWHLVTPVTANKIRWSVYGWSLEERVDIGTRFFRFLLANPLVALVCCS</sequence>
<dbReference type="InterPro" id="IPR044862">
    <property type="entry name" value="Pro_4_hyd_alph_FE2OG_OXY"/>
</dbReference>
<dbReference type="AlphaFoldDB" id="L1JE69"/>
<dbReference type="SMART" id="SM00702">
    <property type="entry name" value="P4Hc"/>
    <property type="match status" value="1"/>
</dbReference>
<reference evidence="8" key="2">
    <citation type="submission" date="2012-11" db="EMBL/GenBank/DDBJ databases">
        <authorList>
            <person name="Kuo A."/>
            <person name="Curtis B.A."/>
            <person name="Tanifuji G."/>
            <person name="Burki F."/>
            <person name="Gruber A."/>
            <person name="Irimia M."/>
            <person name="Maruyama S."/>
            <person name="Arias M.C."/>
            <person name="Ball S.G."/>
            <person name="Gile G.H."/>
            <person name="Hirakawa Y."/>
            <person name="Hopkins J.F."/>
            <person name="Rensing S.A."/>
            <person name="Schmutz J."/>
            <person name="Symeonidi A."/>
            <person name="Elias M."/>
            <person name="Eveleigh R.J."/>
            <person name="Herman E.K."/>
            <person name="Klute M.J."/>
            <person name="Nakayama T."/>
            <person name="Obornik M."/>
            <person name="Reyes-Prieto A."/>
            <person name="Armbrust E.V."/>
            <person name="Aves S.J."/>
            <person name="Beiko R.G."/>
            <person name="Coutinho P."/>
            <person name="Dacks J.B."/>
            <person name="Durnford D.G."/>
            <person name="Fast N.M."/>
            <person name="Green B.R."/>
            <person name="Grisdale C."/>
            <person name="Hempe F."/>
            <person name="Henrissat B."/>
            <person name="Hoppner M.P."/>
            <person name="Ishida K.-I."/>
            <person name="Kim E."/>
            <person name="Koreny L."/>
            <person name="Kroth P.G."/>
            <person name="Liu Y."/>
            <person name="Malik S.-B."/>
            <person name="Maier U.G."/>
            <person name="McRose D."/>
            <person name="Mock T."/>
            <person name="Neilson J.A."/>
            <person name="Onodera N.T."/>
            <person name="Poole A.M."/>
            <person name="Pritham E.J."/>
            <person name="Richards T.A."/>
            <person name="Rocap G."/>
            <person name="Roy S.W."/>
            <person name="Sarai C."/>
            <person name="Schaack S."/>
            <person name="Shirato S."/>
            <person name="Slamovits C.H."/>
            <person name="Spencer D.F."/>
            <person name="Suzuki S."/>
            <person name="Worden A.Z."/>
            <person name="Zauner S."/>
            <person name="Barry K."/>
            <person name="Bell C."/>
            <person name="Bharti A.K."/>
            <person name="Crow J.A."/>
            <person name="Grimwood J."/>
            <person name="Kramer R."/>
            <person name="Lindquist E."/>
            <person name="Lucas S."/>
            <person name="Salamov A."/>
            <person name="McFadden G.I."/>
            <person name="Lane C.E."/>
            <person name="Keeling P.J."/>
            <person name="Gray M.W."/>
            <person name="Grigoriev I.V."/>
            <person name="Archibald J.M."/>
        </authorList>
    </citation>
    <scope>NUCLEOTIDE SEQUENCE</scope>
    <source>
        <strain evidence="8">CCMP2712</strain>
    </source>
</reference>
<evidence type="ECO:0000256" key="2">
    <source>
        <dbReference type="ARBA" id="ARBA00022964"/>
    </source>
</evidence>
<dbReference type="InterPro" id="IPR006620">
    <property type="entry name" value="Pro_4_hyd_alph"/>
</dbReference>
<dbReference type="PaxDb" id="55529-EKX46617"/>
<dbReference type="GO" id="GO:0005506">
    <property type="term" value="F:iron ion binding"/>
    <property type="evidence" value="ECO:0007669"/>
    <property type="project" value="InterPro"/>
</dbReference>
<dbReference type="RefSeq" id="XP_005833597.1">
    <property type="nucleotide sequence ID" value="XM_005833540.1"/>
</dbReference>
<keyword evidence="4" id="KW-0732">Signal</keyword>
<accession>L1JE69</accession>
<evidence type="ECO:0000259" key="5">
    <source>
        <dbReference type="SMART" id="SM00702"/>
    </source>
</evidence>
<feature type="domain" description="Prolyl 4-hydroxylase alpha subunit" evidence="5">
    <location>
        <begin position="67"/>
        <end position="252"/>
    </location>
</feature>
<gene>
    <name evidence="6" type="ORF">GUITHDRAFT_107400</name>
</gene>
<dbReference type="PANTHER" id="PTHR12117:SF0">
    <property type="entry name" value="PROLYL 3-HYDROXYLASE OGFOD1"/>
    <property type="match status" value="1"/>
</dbReference>
<dbReference type="GO" id="GO:0016705">
    <property type="term" value="F:oxidoreductase activity, acting on paired donors, with incorporation or reduction of molecular oxygen"/>
    <property type="evidence" value="ECO:0007669"/>
    <property type="project" value="InterPro"/>
</dbReference>
<dbReference type="Proteomes" id="UP000011087">
    <property type="component" value="Unassembled WGS sequence"/>
</dbReference>
<feature type="signal peptide" evidence="4">
    <location>
        <begin position="1"/>
        <end position="22"/>
    </location>
</feature>
<dbReference type="eggNOG" id="ENOG502S6K3">
    <property type="taxonomic scope" value="Eukaryota"/>
</dbReference>
<dbReference type="EMBL" id="JH992993">
    <property type="protein sequence ID" value="EKX46617.1"/>
    <property type="molecule type" value="Genomic_DNA"/>
</dbReference>
<dbReference type="HOGENOM" id="CLU_1002696_0_0_1"/>
<keyword evidence="8" id="KW-1185">Reference proteome</keyword>
<comment type="cofactor">
    <cofactor evidence="1">
        <name>L-ascorbate</name>
        <dbReference type="ChEBI" id="CHEBI:38290"/>
    </cofactor>
</comment>
<dbReference type="Pfam" id="PF13640">
    <property type="entry name" value="2OG-FeII_Oxy_3"/>
    <property type="match status" value="1"/>
</dbReference>
<proteinExistence type="predicted"/>
<dbReference type="GO" id="GO:0031418">
    <property type="term" value="F:L-ascorbic acid binding"/>
    <property type="evidence" value="ECO:0007669"/>
    <property type="project" value="InterPro"/>
</dbReference>
<dbReference type="PANTHER" id="PTHR12117">
    <property type="entry name" value="HISTONE ACETYLTRANSFERASE COMPLEX"/>
    <property type="match status" value="1"/>
</dbReference>
<dbReference type="GeneID" id="17303308"/>
<organism evidence="6">
    <name type="scientific">Guillardia theta (strain CCMP2712)</name>
    <name type="common">Cryptophyte</name>
    <dbReference type="NCBI Taxonomy" id="905079"/>
    <lineage>
        <taxon>Eukaryota</taxon>
        <taxon>Cryptophyceae</taxon>
        <taxon>Pyrenomonadales</taxon>
        <taxon>Geminigeraceae</taxon>
        <taxon>Guillardia</taxon>
    </lineage>
</organism>
<dbReference type="OrthoDB" id="430522at2759"/>
<evidence type="ECO:0000256" key="4">
    <source>
        <dbReference type="SAM" id="SignalP"/>
    </source>
</evidence>
<keyword evidence="3" id="KW-0560">Oxidoreductase</keyword>
<evidence type="ECO:0000313" key="8">
    <source>
        <dbReference type="Proteomes" id="UP000011087"/>
    </source>
</evidence>
<dbReference type="GO" id="GO:0051213">
    <property type="term" value="F:dioxygenase activity"/>
    <property type="evidence" value="ECO:0007669"/>
    <property type="project" value="UniProtKB-KW"/>
</dbReference>
<evidence type="ECO:0000256" key="1">
    <source>
        <dbReference type="ARBA" id="ARBA00001961"/>
    </source>
</evidence>
<protein>
    <recommendedName>
        <fullName evidence="5">Prolyl 4-hydroxylase alpha subunit domain-containing protein</fullName>
    </recommendedName>
</protein>
<dbReference type="EnsemblProtists" id="EKX46617">
    <property type="protein sequence ID" value="EKX46617"/>
    <property type="gene ID" value="GUITHDRAFT_107400"/>
</dbReference>
<dbReference type="InterPro" id="IPR051842">
    <property type="entry name" value="uS12_prolyl_hydroxylase"/>
</dbReference>
<keyword evidence="2" id="KW-0223">Dioxygenase</keyword>
<dbReference type="OMA" id="HWHAVTA"/>
<dbReference type="STRING" id="905079.L1JE69"/>
<reference evidence="7" key="3">
    <citation type="submission" date="2016-03" db="UniProtKB">
        <authorList>
            <consortium name="EnsemblProtists"/>
        </authorList>
    </citation>
    <scope>IDENTIFICATION</scope>
</reference>
<evidence type="ECO:0000313" key="7">
    <source>
        <dbReference type="EnsemblProtists" id="EKX46617"/>
    </source>
</evidence>
<reference evidence="6 8" key="1">
    <citation type="journal article" date="2012" name="Nature">
        <title>Algal genomes reveal evolutionary mosaicism and the fate of nucleomorphs.</title>
        <authorList>
            <consortium name="DOE Joint Genome Institute"/>
            <person name="Curtis B.A."/>
            <person name="Tanifuji G."/>
            <person name="Burki F."/>
            <person name="Gruber A."/>
            <person name="Irimia M."/>
            <person name="Maruyama S."/>
            <person name="Arias M.C."/>
            <person name="Ball S.G."/>
            <person name="Gile G.H."/>
            <person name="Hirakawa Y."/>
            <person name="Hopkins J.F."/>
            <person name="Kuo A."/>
            <person name="Rensing S.A."/>
            <person name="Schmutz J."/>
            <person name="Symeonidi A."/>
            <person name="Elias M."/>
            <person name="Eveleigh R.J."/>
            <person name="Herman E.K."/>
            <person name="Klute M.J."/>
            <person name="Nakayama T."/>
            <person name="Obornik M."/>
            <person name="Reyes-Prieto A."/>
            <person name="Armbrust E.V."/>
            <person name="Aves S.J."/>
            <person name="Beiko R.G."/>
            <person name="Coutinho P."/>
            <person name="Dacks J.B."/>
            <person name="Durnford D.G."/>
            <person name="Fast N.M."/>
            <person name="Green B.R."/>
            <person name="Grisdale C.J."/>
            <person name="Hempel F."/>
            <person name="Henrissat B."/>
            <person name="Hoppner M.P."/>
            <person name="Ishida K."/>
            <person name="Kim E."/>
            <person name="Koreny L."/>
            <person name="Kroth P.G."/>
            <person name="Liu Y."/>
            <person name="Malik S.B."/>
            <person name="Maier U.G."/>
            <person name="McRose D."/>
            <person name="Mock T."/>
            <person name="Neilson J.A."/>
            <person name="Onodera N.T."/>
            <person name="Poole A.M."/>
            <person name="Pritham E.J."/>
            <person name="Richards T.A."/>
            <person name="Rocap G."/>
            <person name="Roy S.W."/>
            <person name="Sarai C."/>
            <person name="Schaack S."/>
            <person name="Shirato S."/>
            <person name="Slamovits C.H."/>
            <person name="Spencer D.F."/>
            <person name="Suzuki S."/>
            <person name="Worden A.Z."/>
            <person name="Zauner S."/>
            <person name="Barry K."/>
            <person name="Bell C."/>
            <person name="Bharti A.K."/>
            <person name="Crow J.A."/>
            <person name="Grimwood J."/>
            <person name="Kramer R."/>
            <person name="Lindquist E."/>
            <person name="Lucas S."/>
            <person name="Salamov A."/>
            <person name="McFadden G.I."/>
            <person name="Lane C.E."/>
            <person name="Keeling P.J."/>
            <person name="Gray M.W."/>
            <person name="Grigoriev I.V."/>
            <person name="Archibald J.M."/>
        </authorList>
    </citation>
    <scope>NUCLEOTIDE SEQUENCE</scope>
    <source>
        <strain evidence="6 8">CCMP2712</strain>
    </source>
</reference>
<evidence type="ECO:0000313" key="6">
    <source>
        <dbReference type="EMBL" id="EKX46617.1"/>
    </source>
</evidence>
<evidence type="ECO:0000256" key="3">
    <source>
        <dbReference type="ARBA" id="ARBA00023002"/>
    </source>
</evidence>